<dbReference type="InterPro" id="IPR041667">
    <property type="entry name" value="Cupin_8"/>
</dbReference>
<dbReference type="OrthoDB" id="424465at2759"/>
<gene>
    <name evidence="8" type="ORF">PROFUN_05498</name>
</gene>
<dbReference type="SUPFAM" id="SSF51197">
    <property type="entry name" value="Clavaminate synthase-like"/>
    <property type="match status" value="1"/>
</dbReference>
<keyword evidence="9" id="KW-1185">Reference proteome</keyword>
<evidence type="ECO:0000256" key="2">
    <source>
        <dbReference type="ARBA" id="ARBA00022723"/>
    </source>
</evidence>
<dbReference type="Pfam" id="PF13621">
    <property type="entry name" value="Cupin_8"/>
    <property type="match status" value="1"/>
</dbReference>
<name>A0A2P6NQX3_9EUKA</name>
<dbReference type="PANTHER" id="PTHR12480">
    <property type="entry name" value="ARGININE DEMETHYLASE AND LYSYL-HYDROXYLASE JMJD"/>
    <property type="match status" value="1"/>
</dbReference>
<dbReference type="Gene3D" id="2.60.120.650">
    <property type="entry name" value="Cupin"/>
    <property type="match status" value="1"/>
</dbReference>
<dbReference type="InterPro" id="IPR011009">
    <property type="entry name" value="Kinase-like_dom_sf"/>
</dbReference>
<dbReference type="FunFam" id="2.60.120.650:FF:000045">
    <property type="entry name" value="F-box protein At1g78280"/>
    <property type="match status" value="1"/>
</dbReference>
<dbReference type="SUPFAM" id="SSF81383">
    <property type="entry name" value="F-box domain"/>
    <property type="match status" value="1"/>
</dbReference>
<dbReference type="SUPFAM" id="SSF56112">
    <property type="entry name" value="Protein kinase-like (PK-like)"/>
    <property type="match status" value="1"/>
</dbReference>
<dbReference type="GO" id="GO:0016491">
    <property type="term" value="F:oxidoreductase activity"/>
    <property type="evidence" value="ECO:0007669"/>
    <property type="project" value="UniProtKB-KW"/>
</dbReference>
<dbReference type="Gene3D" id="3.90.1200.10">
    <property type="match status" value="1"/>
</dbReference>
<dbReference type="SMART" id="SM00558">
    <property type="entry name" value="JmjC"/>
    <property type="match status" value="1"/>
</dbReference>
<dbReference type="EMBL" id="MDYQ01000032">
    <property type="protein sequence ID" value="PRP86357.1"/>
    <property type="molecule type" value="Genomic_DNA"/>
</dbReference>
<sequence length="776" mass="90589">MPEPSVRTEGLGSLSMFTDELILARIFSRLSAKDLISSVPLVSKVFYVFSNEEFLWKSLALDRHGGDFLFQGNWKLTALTPKERQTADPNAFPTMPTRVPVQGFTSHALYYRWYLSHLPLKEFHVDHGHVPRIDIKTIDLEDFRENYDAPCKIVMLKGAMDGWKAHEHWKGEEMLKRYGDIQWKVSHKGKQKLTMNLKNYMHYAKLQSDEAPLYIFDSDFGEKAPEMLKDYTPPSLFREDMYELLEENRPNFRWVILGPERSGSPWHTDPDGTSAWNSLLSGRKRWAFYPPHIVPPGLTLHPNGRGLYTDMEAPFPVEWFYAIYPSLLPHQRPIEEAGETIFVPRGWWHIVLNLEDTVAVTQNFVGRCNVRDTLEEIATSKKRDKDFEHFVQVLTAEHPEYTQMTKHVRREREERRQEKLKEEGGADDDDDDETDLWEALRAVCAHHGMEVPQEKYQVELPSDSTNTVFMTEKAVVKFYTAEKEARESFDREVNMYSLLQGSEVKCPKLLFSGQIVEQEEGYHLTNANESIEGGLLYVVASRLLGDPVRDVWSTLQNESIERSVDFLAENLRKLHDLKRKVSDEDVEHWKKFITKRDEDLIKDHESWFITDSTVISQMRDYIDVDRQILDAPNRFQLIHSDVNDENLIGYYPGQLPEAKLDTTKRGEGYLKEVYDWQPSGLIDFGDACVGDPMYDLVALHVSLFRCDKKLLRRFLETYGVDRWPLMREPGRFSRTMMMYTLLHQCNAMATVYRWKPHLIRVTDLRELEKILWDLSV</sequence>
<dbReference type="GO" id="GO:0046872">
    <property type="term" value="F:metal ion binding"/>
    <property type="evidence" value="ECO:0007669"/>
    <property type="project" value="UniProtKB-KW"/>
</dbReference>
<dbReference type="InParanoid" id="A0A2P6NQX3"/>
<evidence type="ECO:0000259" key="7">
    <source>
        <dbReference type="PROSITE" id="PS51184"/>
    </source>
</evidence>
<dbReference type="Proteomes" id="UP000241769">
    <property type="component" value="Unassembled WGS sequence"/>
</dbReference>
<dbReference type="PANTHER" id="PTHR12480:SF35">
    <property type="entry name" value="TRANSCRIPTION FACTOR JUMONJI, JMJC DOMAIN-CONTAINING PROTEIN"/>
    <property type="match status" value="1"/>
</dbReference>
<evidence type="ECO:0000256" key="5">
    <source>
        <dbReference type="ARBA" id="ARBA00023242"/>
    </source>
</evidence>
<dbReference type="STRING" id="1890364.A0A2P6NQX3"/>
<feature type="region of interest" description="Disordered" evidence="6">
    <location>
        <begin position="405"/>
        <end position="432"/>
    </location>
</feature>
<keyword evidence="3" id="KW-0560">Oxidoreductase</keyword>
<dbReference type="Pfam" id="PF01636">
    <property type="entry name" value="APH"/>
    <property type="match status" value="2"/>
</dbReference>
<organism evidence="8 9">
    <name type="scientific">Planoprotostelium fungivorum</name>
    <dbReference type="NCBI Taxonomy" id="1890364"/>
    <lineage>
        <taxon>Eukaryota</taxon>
        <taxon>Amoebozoa</taxon>
        <taxon>Evosea</taxon>
        <taxon>Variosea</taxon>
        <taxon>Cavosteliida</taxon>
        <taxon>Cavosteliaceae</taxon>
        <taxon>Planoprotostelium</taxon>
    </lineage>
</organism>
<keyword evidence="2" id="KW-0479">Metal-binding</keyword>
<dbReference type="Pfam" id="PF12937">
    <property type="entry name" value="F-box-like"/>
    <property type="match status" value="1"/>
</dbReference>
<feature type="domain" description="JmjC" evidence="7">
    <location>
        <begin position="222"/>
        <end position="381"/>
    </location>
</feature>
<evidence type="ECO:0000256" key="6">
    <source>
        <dbReference type="SAM" id="MobiDB-lite"/>
    </source>
</evidence>
<protein>
    <recommendedName>
        <fullName evidence="7">JmjC domain-containing protein</fullName>
    </recommendedName>
</protein>
<keyword evidence="5" id="KW-0539">Nucleus</keyword>
<reference evidence="8 9" key="1">
    <citation type="journal article" date="2018" name="Genome Biol. Evol.">
        <title>Multiple Roots of Fruiting Body Formation in Amoebozoa.</title>
        <authorList>
            <person name="Hillmann F."/>
            <person name="Forbes G."/>
            <person name="Novohradska S."/>
            <person name="Ferling I."/>
            <person name="Riege K."/>
            <person name="Groth M."/>
            <person name="Westermann M."/>
            <person name="Marz M."/>
            <person name="Spaller T."/>
            <person name="Winckler T."/>
            <person name="Schaap P."/>
            <person name="Glockner G."/>
        </authorList>
    </citation>
    <scope>NUCLEOTIDE SEQUENCE [LARGE SCALE GENOMIC DNA]</scope>
    <source>
        <strain evidence="8 9">Jena</strain>
    </source>
</reference>
<comment type="subcellular location">
    <subcellularLocation>
        <location evidence="1">Nucleus</location>
    </subcellularLocation>
</comment>
<feature type="compositionally biased region" description="Basic and acidic residues" evidence="6">
    <location>
        <begin position="410"/>
        <end position="424"/>
    </location>
</feature>
<dbReference type="GO" id="GO:0005634">
    <property type="term" value="C:nucleus"/>
    <property type="evidence" value="ECO:0007669"/>
    <property type="project" value="UniProtKB-SubCell"/>
</dbReference>
<dbReference type="InterPro" id="IPR003347">
    <property type="entry name" value="JmjC_dom"/>
</dbReference>
<dbReference type="InterPro" id="IPR002575">
    <property type="entry name" value="Aminoglycoside_PTrfase"/>
</dbReference>
<accession>A0A2P6NQX3</accession>
<comment type="caution">
    <text evidence="8">The sequence shown here is derived from an EMBL/GenBank/DDBJ whole genome shotgun (WGS) entry which is preliminary data.</text>
</comment>
<proteinExistence type="predicted"/>
<dbReference type="AlphaFoldDB" id="A0A2P6NQX3"/>
<dbReference type="InterPro" id="IPR050910">
    <property type="entry name" value="JMJD6_ArgDemeth/LysHydrox"/>
</dbReference>
<evidence type="ECO:0000313" key="9">
    <source>
        <dbReference type="Proteomes" id="UP000241769"/>
    </source>
</evidence>
<evidence type="ECO:0000256" key="1">
    <source>
        <dbReference type="ARBA" id="ARBA00004123"/>
    </source>
</evidence>
<dbReference type="Gene3D" id="1.20.1280.50">
    <property type="match status" value="1"/>
</dbReference>
<dbReference type="GO" id="GO:0005737">
    <property type="term" value="C:cytoplasm"/>
    <property type="evidence" value="ECO:0007669"/>
    <property type="project" value="TreeGrafter"/>
</dbReference>
<dbReference type="InterPro" id="IPR001810">
    <property type="entry name" value="F-box_dom"/>
</dbReference>
<evidence type="ECO:0000313" key="8">
    <source>
        <dbReference type="EMBL" id="PRP86357.1"/>
    </source>
</evidence>
<keyword evidence="4" id="KW-0408">Iron</keyword>
<dbReference type="InterPro" id="IPR036047">
    <property type="entry name" value="F-box-like_dom_sf"/>
</dbReference>
<dbReference type="PROSITE" id="PS51184">
    <property type="entry name" value="JMJC"/>
    <property type="match status" value="1"/>
</dbReference>
<evidence type="ECO:0000256" key="4">
    <source>
        <dbReference type="ARBA" id="ARBA00023004"/>
    </source>
</evidence>
<evidence type="ECO:0000256" key="3">
    <source>
        <dbReference type="ARBA" id="ARBA00023002"/>
    </source>
</evidence>